<dbReference type="GO" id="GO:0030266">
    <property type="term" value="F:quinate 3-dehydrogenase (NAD+) activity"/>
    <property type="evidence" value="ECO:0007669"/>
    <property type="project" value="UniProtKB-EC"/>
</dbReference>
<dbReference type="AlphaFoldDB" id="A0A4P6M685"/>
<dbReference type="EC" id="1.1.1.25" evidence="9"/>
<comment type="catalytic activity">
    <reaction evidence="6">
        <text>L-quinate + NAD(+) = 3-dehydroquinate + NADH + H(+)</text>
        <dbReference type="Rhea" id="RHEA:22364"/>
        <dbReference type="ChEBI" id="CHEBI:15378"/>
        <dbReference type="ChEBI" id="CHEBI:29751"/>
        <dbReference type="ChEBI" id="CHEBI:32364"/>
        <dbReference type="ChEBI" id="CHEBI:57540"/>
        <dbReference type="ChEBI" id="CHEBI:57945"/>
        <dbReference type="EC" id="1.1.1.24"/>
    </reaction>
</comment>
<feature type="binding site" evidence="9">
    <location>
        <position position="108"/>
    </location>
    <ligand>
        <name>shikimate</name>
        <dbReference type="ChEBI" id="CHEBI:36208"/>
    </ligand>
</feature>
<evidence type="ECO:0000256" key="6">
    <source>
        <dbReference type="ARBA" id="ARBA00051639"/>
    </source>
</evidence>
<comment type="pathway">
    <text evidence="1 9">Metabolic intermediate biosynthesis; chorismate biosynthesis; chorismate from D-erythrose 4-phosphate and phosphoenolpyruvate: step 4/7.</text>
</comment>
<comment type="similarity">
    <text evidence="9">Belongs to the shikimate dehydrogenase family.</text>
</comment>
<comment type="catalytic activity">
    <reaction evidence="7">
        <text>shikimate + NAD(+) = 3-dehydroshikimate + NADH + H(+)</text>
        <dbReference type="Rhea" id="RHEA:17741"/>
        <dbReference type="ChEBI" id="CHEBI:15378"/>
        <dbReference type="ChEBI" id="CHEBI:16630"/>
        <dbReference type="ChEBI" id="CHEBI:36208"/>
        <dbReference type="ChEBI" id="CHEBI:57540"/>
        <dbReference type="ChEBI" id="CHEBI:57945"/>
    </reaction>
</comment>
<dbReference type="CDD" id="cd01065">
    <property type="entry name" value="NAD_bind_Shikimate_DH"/>
    <property type="match status" value="1"/>
</dbReference>
<dbReference type="UniPathway" id="UPA00053">
    <property type="reaction ID" value="UER00087"/>
</dbReference>
<evidence type="ECO:0000259" key="11">
    <source>
        <dbReference type="Pfam" id="PF18317"/>
    </source>
</evidence>
<dbReference type="HAMAP" id="MF_00222">
    <property type="entry name" value="Shikimate_DH_AroE"/>
    <property type="match status" value="1"/>
</dbReference>
<evidence type="ECO:0000256" key="7">
    <source>
        <dbReference type="ARBA" id="ARBA00052329"/>
    </source>
</evidence>
<protein>
    <recommendedName>
        <fullName evidence="9">Shikimate dehydrogenase (NADP(+))</fullName>
        <shortName evidence="9">SDH</shortName>
        <ecNumber evidence="9">1.1.1.25</ecNumber>
    </recommendedName>
</protein>
<dbReference type="GO" id="GO:0004764">
    <property type="term" value="F:shikimate 3-dehydrogenase (NADP+) activity"/>
    <property type="evidence" value="ECO:0007669"/>
    <property type="project" value="UniProtKB-UniRule"/>
</dbReference>
<comment type="pathway">
    <text evidence="8">Aromatic compound metabolism; 3,4-dihydroxybenzoate biosynthesis; 3-dehydroquinate from D-quinate (NAD(+) route).</text>
</comment>
<keyword evidence="2 9" id="KW-0028">Amino-acid biosynthesis</keyword>
<dbReference type="GO" id="GO:0009423">
    <property type="term" value="P:chorismate biosynthetic process"/>
    <property type="evidence" value="ECO:0007669"/>
    <property type="project" value="UniProtKB-UniRule"/>
</dbReference>
<dbReference type="FunFam" id="3.40.50.10860:FF:000004">
    <property type="entry name" value="Quinate/shikimate dehydrogenase"/>
    <property type="match status" value="1"/>
</dbReference>
<evidence type="ECO:0000256" key="4">
    <source>
        <dbReference type="ARBA" id="ARBA00023002"/>
    </source>
</evidence>
<feature type="binding site" evidence="9">
    <location>
        <begin position="21"/>
        <end position="23"/>
    </location>
    <ligand>
        <name>shikimate</name>
        <dbReference type="ChEBI" id="CHEBI:36208"/>
    </ligand>
</feature>
<dbReference type="EMBL" id="CP035945">
    <property type="protein sequence ID" value="QBE99340.1"/>
    <property type="molecule type" value="Genomic_DNA"/>
</dbReference>
<dbReference type="NCBIfam" id="TIGR00507">
    <property type="entry name" value="aroE"/>
    <property type="match status" value="1"/>
</dbReference>
<feature type="domain" description="Shikimate dehydrogenase substrate binding N-terminal" evidence="10">
    <location>
        <begin position="13"/>
        <end position="95"/>
    </location>
</feature>
<dbReference type="Pfam" id="PF08501">
    <property type="entry name" value="Shikimate_dh_N"/>
    <property type="match status" value="1"/>
</dbReference>
<dbReference type="Gene3D" id="3.40.50.10860">
    <property type="entry name" value="Leucine Dehydrogenase, chain A, domain 1"/>
    <property type="match status" value="1"/>
</dbReference>
<dbReference type="PANTHER" id="PTHR21089">
    <property type="entry name" value="SHIKIMATE DEHYDROGENASE"/>
    <property type="match status" value="1"/>
</dbReference>
<dbReference type="GO" id="GO:0009073">
    <property type="term" value="P:aromatic amino acid family biosynthetic process"/>
    <property type="evidence" value="ECO:0007669"/>
    <property type="project" value="UniProtKB-KW"/>
</dbReference>
<feature type="binding site" evidence="9">
    <location>
        <position position="264"/>
    </location>
    <ligand>
        <name>shikimate</name>
        <dbReference type="ChEBI" id="CHEBI:36208"/>
    </ligand>
</feature>
<name>A0A4P6M685_9FIRM</name>
<dbReference type="InterPro" id="IPR022893">
    <property type="entry name" value="Shikimate_DH_fam"/>
</dbReference>
<feature type="domain" description="SDH C-terminal" evidence="11">
    <location>
        <begin position="257"/>
        <end position="286"/>
    </location>
</feature>
<evidence type="ECO:0000313" key="13">
    <source>
        <dbReference type="Proteomes" id="UP000289794"/>
    </source>
</evidence>
<feature type="binding site" evidence="9">
    <location>
        <position position="68"/>
    </location>
    <ligand>
        <name>shikimate</name>
        <dbReference type="ChEBI" id="CHEBI:36208"/>
    </ligand>
</feature>
<feature type="active site" description="Proton acceptor" evidence="9">
    <location>
        <position position="72"/>
    </location>
</feature>
<dbReference type="InterPro" id="IPR011342">
    <property type="entry name" value="Shikimate_DH"/>
</dbReference>
<dbReference type="InterPro" id="IPR041121">
    <property type="entry name" value="SDH_C"/>
</dbReference>
<dbReference type="InterPro" id="IPR046346">
    <property type="entry name" value="Aminoacid_DH-like_N_sf"/>
</dbReference>
<keyword evidence="5 9" id="KW-0057">Aromatic amino acid biosynthesis</keyword>
<dbReference type="GO" id="GO:0019632">
    <property type="term" value="P:shikimate metabolic process"/>
    <property type="evidence" value="ECO:0007669"/>
    <property type="project" value="InterPro"/>
</dbReference>
<dbReference type="FunFam" id="3.40.50.720:FF:000086">
    <property type="entry name" value="Quinate/shikimate dehydrogenase"/>
    <property type="match status" value="1"/>
</dbReference>
<feature type="binding site" evidence="9">
    <location>
        <position position="257"/>
    </location>
    <ligand>
        <name>NADP(+)</name>
        <dbReference type="ChEBI" id="CHEBI:58349"/>
    </ligand>
</feature>
<dbReference type="Proteomes" id="UP000289794">
    <property type="component" value="Chromosome"/>
</dbReference>
<comment type="subunit">
    <text evidence="9">Homodimer.</text>
</comment>
<dbReference type="GO" id="GO:0008652">
    <property type="term" value="P:amino acid biosynthetic process"/>
    <property type="evidence" value="ECO:0007669"/>
    <property type="project" value="UniProtKB-KW"/>
</dbReference>
<dbReference type="PANTHER" id="PTHR21089:SF1">
    <property type="entry name" value="BIFUNCTIONAL 3-DEHYDROQUINATE DEHYDRATASE_SHIKIMATE DEHYDROGENASE, CHLOROPLASTIC"/>
    <property type="match status" value="1"/>
</dbReference>
<evidence type="ECO:0000256" key="5">
    <source>
        <dbReference type="ARBA" id="ARBA00023141"/>
    </source>
</evidence>
<dbReference type="GO" id="GO:0050661">
    <property type="term" value="F:NADP binding"/>
    <property type="evidence" value="ECO:0007669"/>
    <property type="project" value="InterPro"/>
</dbReference>
<dbReference type="NCBIfam" id="NF001319">
    <property type="entry name" value="PRK00258.3-3"/>
    <property type="match status" value="1"/>
</dbReference>
<sequence>MIPITGHTQLTGLLGSPVAHSISPMMHNTGFQALELDYAYLCFDVKENKLEDAVKGLRALNVKGFNLTMPNKNKILEYLDDLSPAARLIGAVNTVENRDGRFVGHNTDGIGFMRSVREQGLHVKGKTITLMGIGGAATAICTQAALDGAGRINVFARMTSQYLPRMQKLLERLERETACEIHLCDNEDKEALKKSVDMSALFVNATSVGMSPHVEACILPDESFLHPGLTVGDIIYNPWETRLLEMAKKAGCKAFNGYSMLLYQGAEAFRIWTGKEMPVELVRRTLGR</sequence>
<dbReference type="GO" id="GO:0052734">
    <property type="term" value="F:shikimate 3-dehydrogenase (NAD+) activity"/>
    <property type="evidence" value="ECO:0007669"/>
    <property type="project" value="RHEA"/>
</dbReference>
<evidence type="ECO:0000256" key="9">
    <source>
        <dbReference type="HAMAP-Rule" id="MF_00222"/>
    </source>
</evidence>
<dbReference type="InterPro" id="IPR036291">
    <property type="entry name" value="NAD(P)-bd_dom_sf"/>
</dbReference>
<comment type="function">
    <text evidence="9">Involved in the biosynthesis of the chorismate, which leads to the biosynthesis of aromatic amino acids. Catalyzes the reversible NADPH linked reduction of 3-dehydroshikimate (DHSA) to yield shikimate (SA).</text>
</comment>
<reference evidence="12 13" key="1">
    <citation type="submission" date="2019-01" db="EMBL/GenBank/DDBJ databases">
        <title>PMF-metabolizing Aryl O-demethylase.</title>
        <authorList>
            <person name="Kim M."/>
        </authorList>
    </citation>
    <scope>NUCLEOTIDE SEQUENCE [LARGE SCALE GENOMIC DNA]</scope>
    <source>
        <strain evidence="12 13">PMF1</strain>
    </source>
</reference>
<dbReference type="SUPFAM" id="SSF51735">
    <property type="entry name" value="NAD(P)-binding Rossmann-fold domains"/>
    <property type="match status" value="1"/>
</dbReference>
<feature type="binding site" evidence="9">
    <location>
        <position position="234"/>
    </location>
    <ligand>
        <name>NADP(+)</name>
        <dbReference type="ChEBI" id="CHEBI:58349"/>
    </ligand>
</feature>
<evidence type="ECO:0000256" key="2">
    <source>
        <dbReference type="ARBA" id="ARBA00022605"/>
    </source>
</evidence>
<evidence type="ECO:0000256" key="8">
    <source>
        <dbReference type="ARBA" id="ARBA00060613"/>
    </source>
</evidence>
<accession>A0A4P6M685</accession>
<keyword evidence="4 9" id="KW-0560">Oxidoreductase</keyword>
<proteinExistence type="inferred from homology"/>
<organism evidence="12 13">
    <name type="scientific">Blautia producta</name>
    <dbReference type="NCBI Taxonomy" id="33035"/>
    <lineage>
        <taxon>Bacteria</taxon>
        <taxon>Bacillati</taxon>
        <taxon>Bacillota</taxon>
        <taxon>Clostridia</taxon>
        <taxon>Lachnospirales</taxon>
        <taxon>Lachnospiraceae</taxon>
        <taxon>Blautia</taxon>
    </lineage>
</organism>
<dbReference type="InterPro" id="IPR013708">
    <property type="entry name" value="Shikimate_DH-bd_N"/>
</dbReference>
<dbReference type="KEGG" id="bpro:PMF13cell1_04914"/>
<dbReference type="Pfam" id="PF18317">
    <property type="entry name" value="SDH_C"/>
    <property type="match status" value="1"/>
</dbReference>
<evidence type="ECO:0000256" key="1">
    <source>
        <dbReference type="ARBA" id="ARBA00004871"/>
    </source>
</evidence>
<dbReference type="RefSeq" id="WP_029468309.1">
    <property type="nucleotide sequence ID" value="NZ_AP031416.1"/>
</dbReference>
<keyword evidence="3 9" id="KW-0521">NADP</keyword>
<evidence type="ECO:0000256" key="3">
    <source>
        <dbReference type="ARBA" id="ARBA00022857"/>
    </source>
</evidence>
<dbReference type="Gene3D" id="3.40.50.720">
    <property type="entry name" value="NAD(P)-binding Rossmann-like Domain"/>
    <property type="match status" value="1"/>
</dbReference>
<feature type="binding site" evidence="9">
    <location>
        <position position="93"/>
    </location>
    <ligand>
        <name>shikimate</name>
        <dbReference type="ChEBI" id="CHEBI:36208"/>
    </ligand>
</feature>
<evidence type="ECO:0000259" key="10">
    <source>
        <dbReference type="Pfam" id="PF08501"/>
    </source>
</evidence>
<gene>
    <name evidence="9 12" type="primary">aroE</name>
    <name evidence="12" type="ORF">PMF13cell1_04914</name>
</gene>
<feature type="binding site" evidence="9">
    <location>
        <position position="236"/>
    </location>
    <ligand>
        <name>shikimate</name>
        <dbReference type="ChEBI" id="CHEBI:36208"/>
    </ligand>
</feature>
<dbReference type="SUPFAM" id="SSF53223">
    <property type="entry name" value="Aminoacid dehydrogenase-like, N-terminal domain"/>
    <property type="match status" value="1"/>
</dbReference>
<comment type="catalytic activity">
    <reaction evidence="9">
        <text>shikimate + NADP(+) = 3-dehydroshikimate + NADPH + H(+)</text>
        <dbReference type="Rhea" id="RHEA:17737"/>
        <dbReference type="ChEBI" id="CHEBI:15378"/>
        <dbReference type="ChEBI" id="CHEBI:16630"/>
        <dbReference type="ChEBI" id="CHEBI:36208"/>
        <dbReference type="ChEBI" id="CHEBI:57783"/>
        <dbReference type="ChEBI" id="CHEBI:58349"/>
        <dbReference type="EC" id="1.1.1.25"/>
    </reaction>
</comment>
<evidence type="ECO:0000313" key="12">
    <source>
        <dbReference type="EMBL" id="QBE99340.1"/>
    </source>
</evidence>
<comment type="caution">
    <text evidence="9">Lacks conserved residue(s) required for the propagation of feature annotation.</text>
</comment>